<evidence type="ECO:0000313" key="9">
    <source>
        <dbReference type="Proteomes" id="UP000312512"/>
    </source>
</evidence>
<proteinExistence type="inferred from homology"/>
<dbReference type="PROSITE" id="PS51352">
    <property type="entry name" value="THIOREDOXIN_2"/>
    <property type="match status" value="1"/>
</dbReference>
<evidence type="ECO:0000256" key="5">
    <source>
        <dbReference type="ARBA" id="ARBA00023284"/>
    </source>
</evidence>
<dbReference type="InterPro" id="IPR036249">
    <property type="entry name" value="Thioredoxin-like_sf"/>
</dbReference>
<dbReference type="Pfam" id="PF13462">
    <property type="entry name" value="Thioredoxin_4"/>
    <property type="match status" value="1"/>
</dbReference>
<dbReference type="PANTHER" id="PTHR13887:SF14">
    <property type="entry name" value="DISULFIDE BOND FORMATION PROTEIN D"/>
    <property type="match status" value="1"/>
</dbReference>
<keyword evidence="7" id="KW-0812">Transmembrane</keyword>
<dbReference type="GO" id="GO:0016491">
    <property type="term" value="F:oxidoreductase activity"/>
    <property type="evidence" value="ECO:0007669"/>
    <property type="project" value="UniProtKB-KW"/>
</dbReference>
<keyword evidence="3" id="KW-0560">Oxidoreductase</keyword>
<keyword evidence="4" id="KW-1015">Disulfide bond</keyword>
<evidence type="ECO:0000256" key="6">
    <source>
        <dbReference type="SAM" id="MobiDB-lite"/>
    </source>
</evidence>
<dbReference type="OrthoDB" id="117402at2"/>
<protein>
    <submittedName>
        <fullName evidence="8">Thioredoxin domain-containing protein</fullName>
    </submittedName>
</protein>
<dbReference type="InterPro" id="IPR013766">
    <property type="entry name" value="Thioredoxin_domain"/>
</dbReference>
<dbReference type="Proteomes" id="UP000312512">
    <property type="component" value="Unassembled WGS sequence"/>
</dbReference>
<keyword evidence="7" id="KW-1133">Transmembrane helix</keyword>
<sequence>MGRVGEEPVKQSRLGPRGRVVVMAGAAAVVLGALAVAALDRPSDSGSGARSVAVTEPQATVTDTTEAAEPPVETARPVPTWEGPTVPPIDTALARGVASAPVTIVEFGDFKCANCGRFAREIEPELRRRYIDTGVVRLFWRDFPALGRESKRAAIAGRAAARQGKFWPFHDALYADQSGGLGEEKLRSVAARVGLDVAAFDADRRDPALRKAVEQDFAFGAQLGMPGTPAFLINGKFFFGAQPLAAFVEQIEKARDE</sequence>
<dbReference type="AlphaFoldDB" id="A0A5C4W6L4"/>
<dbReference type="PANTHER" id="PTHR13887">
    <property type="entry name" value="GLUTATHIONE S-TRANSFERASE KAPPA"/>
    <property type="match status" value="1"/>
</dbReference>
<dbReference type="EMBL" id="VDLX02000011">
    <property type="protein sequence ID" value="KAB8191815.1"/>
    <property type="molecule type" value="Genomic_DNA"/>
</dbReference>
<evidence type="ECO:0000256" key="1">
    <source>
        <dbReference type="ARBA" id="ARBA00005791"/>
    </source>
</evidence>
<feature type="transmembrane region" description="Helical" evidence="7">
    <location>
        <begin position="20"/>
        <end position="39"/>
    </location>
</feature>
<reference evidence="8 9" key="1">
    <citation type="submission" date="2019-10" db="EMBL/GenBank/DDBJ databases">
        <title>Nonomuraea sp. nov., isolated from Phyllanthus amarus.</title>
        <authorList>
            <person name="Klykleung N."/>
            <person name="Tanasupawat S."/>
        </authorList>
    </citation>
    <scope>NUCLEOTIDE SEQUENCE [LARGE SCALE GENOMIC DNA]</scope>
    <source>
        <strain evidence="8 9">PA1-10</strain>
    </source>
</reference>
<dbReference type="InterPro" id="IPR012336">
    <property type="entry name" value="Thioredoxin-like_fold"/>
</dbReference>
<dbReference type="SUPFAM" id="SSF52833">
    <property type="entry name" value="Thioredoxin-like"/>
    <property type="match status" value="1"/>
</dbReference>
<evidence type="ECO:0000256" key="2">
    <source>
        <dbReference type="ARBA" id="ARBA00022729"/>
    </source>
</evidence>
<comment type="similarity">
    <text evidence="1">Belongs to the thioredoxin family. DsbA subfamily.</text>
</comment>
<evidence type="ECO:0000256" key="3">
    <source>
        <dbReference type="ARBA" id="ARBA00023002"/>
    </source>
</evidence>
<organism evidence="8 9">
    <name type="scientific">Nonomuraea phyllanthi</name>
    <dbReference type="NCBI Taxonomy" id="2219224"/>
    <lineage>
        <taxon>Bacteria</taxon>
        <taxon>Bacillati</taxon>
        <taxon>Actinomycetota</taxon>
        <taxon>Actinomycetes</taxon>
        <taxon>Streptosporangiales</taxon>
        <taxon>Streptosporangiaceae</taxon>
        <taxon>Nonomuraea</taxon>
    </lineage>
</organism>
<evidence type="ECO:0000256" key="7">
    <source>
        <dbReference type="SAM" id="Phobius"/>
    </source>
</evidence>
<evidence type="ECO:0000313" key="8">
    <source>
        <dbReference type="EMBL" id="KAB8191815.1"/>
    </source>
</evidence>
<keyword evidence="5" id="KW-0676">Redox-active center</keyword>
<keyword evidence="2" id="KW-0732">Signal</keyword>
<name>A0A5C4W6L4_9ACTN</name>
<keyword evidence="9" id="KW-1185">Reference proteome</keyword>
<dbReference type="Gene3D" id="3.40.30.10">
    <property type="entry name" value="Glutaredoxin"/>
    <property type="match status" value="1"/>
</dbReference>
<comment type="caution">
    <text evidence="8">The sequence shown here is derived from an EMBL/GenBank/DDBJ whole genome shotgun (WGS) entry which is preliminary data.</text>
</comment>
<accession>A0A5C4W6L4</accession>
<gene>
    <name evidence="8" type="ORF">FH608_028050</name>
</gene>
<feature type="region of interest" description="Disordered" evidence="6">
    <location>
        <begin position="42"/>
        <end position="85"/>
    </location>
</feature>
<evidence type="ECO:0000256" key="4">
    <source>
        <dbReference type="ARBA" id="ARBA00023157"/>
    </source>
</evidence>
<keyword evidence="7" id="KW-0472">Membrane</keyword>